<dbReference type="FunFam" id="3.40.50.970:FF:000001">
    <property type="entry name" value="Pyruvate dehydrogenase E1 beta subunit"/>
    <property type="match status" value="1"/>
</dbReference>
<dbReference type="EC" id="1.2.4.1" evidence="5"/>
<feature type="domain" description="Transketolase-like pyrimidine-binding" evidence="6">
    <location>
        <begin position="39"/>
        <end position="214"/>
    </location>
</feature>
<evidence type="ECO:0000313" key="8">
    <source>
        <dbReference type="Proteomes" id="UP000078046"/>
    </source>
</evidence>
<dbReference type="CDD" id="cd07036">
    <property type="entry name" value="TPP_PYR_E1-PDHc-beta_like"/>
    <property type="match status" value="1"/>
</dbReference>
<dbReference type="SUPFAM" id="SSF52922">
    <property type="entry name" value="TK C-terminal domain-like"/>
    <property type="match status" value="1"/>
</dbReference>
<dbReference type="InterPro" id="IPR027110">
    <property type="entry name" value="PDHB_mito-type"/>
</dbReference>
<dbReference type="PANTHER" id="PTHR11624:SF96">
    <property type="entry name" value="PYRUVATE DEHYDROGENASE E1 COMPONENT SUBUNIT BETA, MITOCHONDRIAL"/>
    <property type="match status" value="1"/>
</dbReference>
<dbReference type="EMBL" id="LWCA01000268">
    <property type="protein sequence ID" value="OAF69525.1"/>
    <property type="molecule type" value="Genomic_DNA"/>
</dbReference>
<comment type="catalytic activity">
    <reaction evidence="5">
        <text>N(6)-[(R)-lipoyl]-L-lysyl-[protein] + pyruvate + H(+) = N(6)-[(R)-S(8)-acetyldihydrolipoyl]-L-lysyl-[protein] + CO2</text>
        <dbReference type="Rhea" id="RHEA:19189"/>
        <dbReference type="Rhea" id="RHEA-COMP:10474"/>
        <dbReference type="Rhea" id="RHEA-COMP:10478"/>
        <dbReference type="ChEBI" id="CHEBI:15361"/>
        <dbReference type="ChEBI" id="CHEBI:15378"/>
        <dbReference type="ChEBI" id="CHEBI:16526"/>
        <dbReference type="ChEBI" id="CHEBI:83099"/>
        <dbReference type="ChEBI" id="CHEBI:83111"/>
        <dbReference type="EC" id="1.2.4.1"/>
    </reaction>
</comment>
<comment type="function">
    <text evidence="5">The pyruvate dehydrogenase complex catalyzes the overall conversion of pyruvate to acetyl-CoA and CO2.</text>
</comment>
<gene>
    <name evidence="7" type="ORF">A3Q56_02723</name>
</gene>
<dbReference type="Pfam" id="PF02779">
    <property type="entry name" value="Transket_pyr"/>
    <property type="match status" value="1"/>
</dbReference>
<name>A0A177B5H9_9BILA</name>
<comment type="cofactor">
    <cofactor evidence="1 5">
        <name>thiamine diphosphate</name>
        <dbReference type="ChEBI" id="CHEBI:58937"/>
    </cofactor>
</comment>
<dbReference type="Gene3D" id="3.40.50.970">
    <property type="match status" value="1"/>
</dbReference>
<reference evidence="7 8" key="1">
    <citation type="submission" date="2016-04" db="EMBL/GenBank/DDBJ databases">
        <title>The genome of Intoshia linei affirms orthonectids as highly simplified spiralians.</title>
        <authorList>
            <person name="Mikhailov K.V."/>
            <person name="Slusarev G.S."/>
            <person name="Nikitin M.A."/>
            <person name="Logacheva M.D."/>
            <person name="Penin A."/>
            <person name="Aleoshin V."/>
            <person name="Panchin Y.V."/>
        </authorList>
    </citation>
    <scope>NUCLEOTIDE SEQUENCE [LARGE SCALE GENOMIC DNA]</scope>
    <source>
        <strain evidence="7">Intl2013</strain>
        <tissue evidence="7">Whole animal</tissue>
    </source>
</reference>
<dbReference type="GO" id="GO:0004739">
    <property type="term" value="F:pyruvate dehydrogenase (acetyl-transferring) activity"/>
    <property type="evidence" value="ECO:0007669"/>
    <property type="project" value="UniProtKB-UniRule"/>
</dbReference>
<dbReference type="OrthoDB" id="10266385at2759"/>
<keyword evidence="8" id="KW-1185">Reference proteome</keyword>
<dbReference type="InterPro" id="IPR009014">
    <property type="entry name" value="Transketo_C/PFOR_II"/>
</dbReference>
<dbReference type="GO" id="GO:0006086">
    <property type="term" value="P:pyruvate decarboxylation to acetyl-CoA"/>
    <property type="evidence" value="ECO:0007669"/>
    <property type="project" value="InterPro"/>
</dbReference>
<keyword evidence="3 5" id="KW-0786">Thiamine pyrophosphate</keyword>
<proteinExistence type="predicted"/>
<organism evidence="7 8">
    <name type="scientific">Intoshia linei</name>
    <dbReference type="NCBI Taxonomy" id="1819745"/>
    <lineage>
        <taxon>Eukaryota</taxon>
        <taxon>Metazoa</taxon>
        <taxon>Spiralia</taxon>
        <taxon>Lophotrochozoa</taxon>
        <taxon>Mesozoa</taxon>
        <taxon>Orthonectida</taxon>
        <taxon>Rhopaluridae</taxon>
        <taxon>Intoshia</taxon>
    </lineage>
</organism>
<dbReference type="Proteomes" id="UP000078046">
    <property type="component" value="Unassembled WGS sequence"/>
</dbReference>
<dbReference type="SMART" id="SM00861">
    <property type="entry name" value="Transket_pyr"/>
    <property type="match status" value="1"/>
</dbReference>
<dbReference type="InterPro" id="IPR029061">
    <property type="entry name" value="THDP-binding"/>
</dbReference>
<comment type="caution">
    <text evidence="7">The sequence shown here is derived from an EMBL/GenBank/DDBJ whole genome shotgun (WGS) entry which is preliminary data.</text>
</comment>
<dbReference type="AlphaFoldDB" id="A0A177B5H9"/>
<keyword evidence="4 5" id="KW-0670">Pyruvate</keyword>
<evidence type="ECO:0000256" key="5">
    <source>
        <dbReference type="RuleBase" id="RU364074"/>
    </source>
</evidence>
<evidence type="ECO:0000256" key="3">
    <source>
        <dbReference type="ARBA" id="ARBA00023052"/>
    </source>
</evidence>
<accession>A0A177B5H9</accession>
<evidence type="ECO:0000256" key="4">
    <source>
        <dbReference type="ARBA" id="ARBA00023317"/>
    </source>
</evidence>
<dbReference type="NCBIfam" id="NF006667">
    <property type="entry name" value="PRK09212.1"/>
    <property type="match status" value="1"/>
</dbReference>
<evidence type="ECO:0000259" key="6">
    <source>
        <dbReference type="SMART" id="SM00861"/>
    </source>
</evidence>
<dbReference type="SUPFAM" id="SSF52518">
    <property type="entry name" value="Thiamin diphosphate-binding fold (THDP-binding)"/>
    <property type="match status" value="1"/>
</dbReference>
<evidence type="ECO:0000313" key="7">
    <source>
        <dbReference type="EMBL" id="OAF69525.1"/>
    </source>
</evidence>
<evidence type="ECO:0000256" key="2">
    <source>
        <dbReference type="ARBA" id="ARBA00023002"/>
    </source>
</evidence>
<dbReference type="InterPro" id="IPR005475">
    <property type="entry name" value="Transketolase-like_Pyr-bd"/>
</dbReference>
<sequence>MRLSKTLGKLIKRSISFRHSPTAPQSTANGINENFPTHITVRDALNMAMDEELKRDKDVILLGEEVALYDGAYKVSRGLLKKHGEDRVMDTPITEMGFAGVATGLALGGMRPICEFMTFNFAMQAIDQIVNSAGKLYYMSNGKFNVPIVFRGPNGMASGVAAQHSQCYASWYSQIPGLKVISPYSAEDAKGLLKTAIRDNDPVVFLENELIYGTSFEVNKEFFSPDMTIPFGKAKIEKEGSDVSLVSHSHAPIIRIASADVPTPYAMNLEENFAPTSKDIVDAVLKIKN</sequence>
<dbReference type="PANTHER" id="PTHR11624">
    <property type="entry name" value="DEHYDROGENASE RELATED"/>
    <property type="match status" value="1"/>
</dbReference>
<evidence type="ECO:0000256" key="1">
    <source>
        <dbReference type="ARBA" id="ARBA00001964"/>
    </source>
</evidence>
<protein>
    <recommendedName>
        <fullName evidence="5">Pyruvate dehydrogenase E1 component subunit beta</fullName>
        <ecNumber evidence="5">1.2.4.1</ecNumber>
    </recommendedName>
</protein>
<keyword evidence="2 5" id="KW-0560">Oxidoreductase</keyword>